<evidence type="ECO:0000313" key="3">
    <source>
        <dbReference type="EMBL" id="KMT60368.1"/>
    </source>
</evidence>
<dbReference type="Pfam" id="PF00534">
    <property type="entry name" value="Glycos_transf_1"/>
    <property type="match status" value="1"/>
</dbReference>
<evidence type="ECO:0000313" key="4">
    <source>
        <dbReference type="Proteomes" id="UP000052258"/>
    </source>
</evidence>
<dbReference type="InterPro" id="IPR028098">
    <property type="entry name" value="Glyco_trans_4-like_N"/>
</dbReference>
<name>A0A0J8GHZ3_9LIST</name>
<sequence>MVMTAKRVLFFVDAFPTLSETFILNQIAGAVDAGHDVHILALHEGHFKNLHPLVKDYNLLAKTTYLYLPTGFLKRATICIKQLKKVFRALNPIKYGKIVFRLQPAVASAKCPTGNYDFIIAHYGNIGLLASILCDQNILSGQLITFFHGYDLTRTIQKRGKSFYRFLFQTNAIICPISQFFATILVQLGANEHQIKVHHMGVDIHQFPFSPKQNLSNELNVLIVARLTEKKGIKHAIMAMKLLQLDGLKCQLQIIGDGEEKADLQAITQNLGLQEQIIFHGAKSQTFVKEALNQADVFLLPSVVAKDGDMEGIPVSLMEAMATGKPVIATKHSGISELISDKVNGFLVTEQSAEEICTALKSFYTLPNPLRQNMLSSARNKVEYDFNIHHLNRILFEDMME</sequence>
<keyword evidence="3" id="KW-0808">Transferase</keyword>
<keyword evidence="4" id="KW-1185">Reference proteome</keyword>
<accession>A0A0J8GHZ3</accession>
<organism evidence="3 4">
    <name type="scientific">Listeria fleischmannii 1991</name>
    <dbReference type="NCBI Taxonomy" id="1430899"/>
    <lineage>
        <taxon>Bacteria</taxon>
        <taxon>Bacillati</taxon>
        <taxon>Bacillota</taxon>
        <taxon>Bacilli</taxon>
        <taxon>Bacillales</taxon>
        <taxon>Listeriaceae</taxon>
        <taxon>Listeria</taxon>
    </lineage>
</organism>
<dbReference type="PATRIC" id="fig|1430899.3.peg.899"/>
<dbReference type="SUPFAM" id="SSF53756">
    <property type="entry name" value="UDP-Glycosyltransferase/glycogen phosphorylase"/>
    <property type="match status" value="1"/>
</dbReference>
<feature type="domain" description="Glycosyl transferase family 1" evidence="1">
    <location>
        <begin position="216"/>
        <end position="380"/>
    </location>
</feature>
<dbReference type="Pfam" id="PF13439">
    <property type="entry name" value="Glyco_transf_4"/>
    <property type="match status" value="1"/>
</dbReference>
<protein>
    <submittedName>
        <fullName evidence="3">Colanic acid biosynthesis glycosyltransferase WcaL</fullName>
    </submittedName>
</protein>
<dbReference type="OrthoDB" id="73743at2"/>
<dbReference type="Proteomes" id="UP000052258">
    <property type="component" value="Unassembled WGS sequence"/>
</dbReference>
<gene>
    <name evidence="3" type="ORF">X560_0874</name>
</gene>
<comment type="caution">
    <text evidence="3">The sequence shown here is derived from an EMBL/GenBank/DDBJ whole genome shotgun (WGS) entry which is preliminary data.</text>
</comment>
<dbReference type="PANTHER" id="PTHR45947">
    <property type="entry name" value="SULFOQUINOVOSYL TRANSFERASE SQD2"/>
    <property type="match status" value="1"/>
</dbReference>
<evidence type="ECO:0000259" key="1">
    <source>
        <dbReference type="Pfam" id="PF00534"/>
    </source>
</evidence>
<proteinExistence type="predicted"/>
<feature type="domain" description="Glycosyltransferase subfamily 4-like N-terminal" evidence="2">
    <location>
        <begin position="20"/>
        <end position="205"/>
    </location>
</feature>
<dbReference type="Gene3D" id="3.40.50.2000">
    <property type="entry name" value="Glycogen Phosphorylase B"/>
    <property type="match status" value="2"/>
</dbReference>
<evidence type="ECO:0000259" key="2">
    <source>
        <dbReference type="Pfam" id="PF13439"/>
    </source>
</evidence>
<dbReference type="EMBL" id="AZHO01000009">
    <property type="protein sequence ID" value="KMT60368.1"/>
    <property type="molecule type" value="Genomic_DNA"/>
</dbReference>
<dbReference type="GO" id="GO:0016757">
    <property type="term" value="F:glycosyltransferase activity"/>
    <property type="evidence" value="ECO:0007669"/>
    <property type="project" value="InterPro"/>
</dbReference>
<dbReference type="InterPro" id="IPR050194">
    <property type="entry name" value="Glycosyltransferase_grp1"/>
</dbReference>
<dbReference type="InterPro" id="IPR001296">
    <property type="entry name" value="Glyco_trans_1"/>
</dbReference>
<dbReference type="PANTHER" id="PTHR45947:SF14">
    <property type="entry name" value="SLL1723 PROTEIN"/>
    <property type="match status" value="1"/>
</dbReference>
<reference evidence="3 4" key="1">
    <citation type="journal article" date="2015" name="Genome Biol. Evol.">
        <title>Comparative Genomics of Listeria Sensu Lato: Genus-Wide Differences in Evolutionary Dynamics and the Progressive Gain of Complex, Potentially Pathogenicity-Related Traits through Lateral Gene Transfer.</title>
        <authorList>
            <person name="Chiara M."/>
            <person name="Caruso M."/>
            <person name="D'Erchia A.M."/>
            <person name="Manzari C."/>
            <person name="Fraccalvieri R."/>
            <person name="Goffredo E."/>
            <person name="Latorre L."/>
            <person name="Miccolupo A."/>
            <person name="Padalino I."/>
            <person name="Santagada G."/>
            <person name="Chiocco D."/>
            <person name="Pesole G."/>
            <person name="Horner D.S."/>
            <person name="Parisi A."/>
        </authorList>
    </citation>
    <scope>NUCLEOTIDE SEQUENCE [LARGE SCALE GENOMIC DNA]</scope>
    <source>
        <strain evidence="3 4">1991</strain>
    </source>
</reference>
<dbReference type="AlphaFoldDB" id="A0A0J8GHZ3"/>